<feature type="transmembrane region" description="Helical" evidence="6">
    <location>
        <begin position="43"/>
        <end position="66"/>
    </location>
</feature>
<dbReference type="EMBL" id="CP093442">
    <property type="protein sequence ID" value="UOF00735.1"/>
    <property type="molecule type" value="Genomic_DNA"/>
</dbReference>
<accession>A0ABY4C749</accession>
<comment type="subcellular location">
    <subcellularLocation>
        <location evidence="1">Cell membrane</location>
        <topology evidence="1">Single-pass membrane protein</topology>
    </subcellularLocation>
</comment>
<dbReference type="PANTHER" id="PTHR33885">
    <property type="entry name" value="PHAGE SHOCK PROTEIN C"/>
    <property type="match status" value="1"/>
</dbReference>
<dbReference type="InterPro" id="IPR007168">
    <property type="entry name" value="Phageshock_PspC_N"/>
</dbReference>
<evidence type="ECO:0000256" key="5">
    <source>
        <dbReference type="ARBA" id="ARBA00023136"/>
    </source>
</evidence>
<evidence type="ECO:0000256" key="6">
    <source>
        <dbReference type="SAM" id="Phobius"/>
    </source>
</evidence>
<evidence type="ECO:0000256" key="4">
    <source>
        <dbReference type="ARBA" id="ARBA00022989"/>
    </source>
</evidence>
<keyword evidence="5 6" id="KW-0472">Membrane</keyword>
<evidence type="ECO:0000256" key="1">
    <source>
        <dbReference type="ARBA" id="ARBA00004162"/>
    </source>
</evidence>
<keyword evidence="9" id="KW-1185">Reference proteome</keyword>
<feature type="domain" description="Phage shock protein PspC N-terminal" evidence="7">
    <location>
        <begin position="81"/>
        <end position="131"/>
    </location>
</feature>
<evidence type="ECO:0000313" key="9">
    <source>
        <dbReference type="Proteomes" id="UP000830116"/>
    </source>
</evidence>
<feature type="domain" description="Phage shock protein PspC N-terminal" evidence="7">
    <location>
        <begin position="19"/>
        <end position="72"/>
    </location>
</feature>
<reference evidence="8" key="1">
    <citation type="submission" date="2022-03" db="EMBL/GenBank/DDBJ databases">
        <title>Genome Identification and Characterization of new species Bdellovibrio reynosense LBG001 sp. nov. from a Mexico soil sample.</title>
        <authorList>
            <person name="Camilli A."/>
            <person name="Ajao Y."/>
            <person name="Guo X."/>
        </authorList>
    </citation>
    <scope>NUCLEOTIDE SEQUENCE</scope>
    <source>
        <strain evidence="8">LBG001</strain>
    </source>
</reference>
<evidence type="ECO:0000259" key="7">
    <source>
        <dbReference type="Pfam" id="PF04024"/>
    </source>
</evidence>
<evidence type="ECO:0000256" key="3">
    <source>
        <dbReference type="ARBA" id="ARBA00022692"/>
    </source>
</evidence>
<dbReference type="InterPro" id="IPR052027">
    <property type="entry name" value="PspC"/>
</dbReference>
<keyword evidence="2" id="KW-1003">Cell membrane</keyword>
<keyword evidence="3 6" id="KW-0812">Transmembrane</keyword>
<dbReference type="PANTHER" id="PTHR33885:SF3">
    <property type="entry name" value="PHAGE SHOCK PROTEIN C"/>
    <property type="match status" value="1"/>
</dbReference>
<evidence type="ECO:0000313" key="8">
    <source>
        <dbReference type="EMBL" id="UOF00735.1"/>
    </source>
</evidence>
<sequence length="144" mass="15591">MMNQEAFSASKSFTANYRWTRAPDGALAGVCKGLGTALGIETWILRVIWIVAILWFGSGVLFYLILAVCLPRADKLDQALDGKVLGVCARIAKRYSIEVGLVRTGFVFLALITFGAAILGYGLCYFFVPKADEPASRSKSAGVF</sequence>
<keyword evidence="4 6" id="KW-1133">Transmembrane helix</keyword>
<organism evidence="8 9">
    <name type="scientific">Bdellovibrio reynosensis</name>
    <dbReference type="NCBI Taxonomy" id="2835041"/>
    <lineage>
        <taxon>Bacteria</taxon>
        <taxon>Pseudomonadati</taxon>
        <taxon>Bdellovibrionota</taxon>
        <taxon>Bdellovibrionia</taxon>
        <taxon>Bdellovibrionales</taxon>
        <taxon>Pseudobdellovibrionaceae</taxon>
        <taxon>Bdellovibrio</taxon>
    </lineage>
</organism>
<gene>
    <name evidence="8" type="ORF">MNR06_13615</name>
</gene>
<evidence type="ECO:0000256" key="2">
    <source>
        <dbReference type="ARBA" id="ARBA00022475"/>
    </source>
</evidence>
<name>A0ABY4C749_9BACT</name>
<dbReference type="RefSeq" id="WP_243536909.1">
    <property type="nucleotide sequence ID" value="NZ_CP093442.1"/>
</dbReference>
<dbReference type="Proteomes" id="UP000830116">
    <property type="component" value="Chromosome"/>
</dbReference>
<dbReference type="Pfam" id="PF04024">
    <property type="entry name" value="PspC"/>
    <property type="match status" value="2"/>
</dbReference>
<proteinExistence type="predicted"/>
<feature type="transmembrane region" description="Helical" evidence="6">
    <location>
        <begin position="100"/>
        <end position="128"/>
    </location>
</feature>
<protein>
    <submittedName>
        <fullName evidence="8">PspC domain-containing protein</fullName>
    </submittedName>
</protein>